<keyword evidence="1" id="KW-0802">TPR repeat</keyword>
<keyword evidence="3" id="KW-0472">Membrane</keyword>
<feature type="compositionally biased region" description="Basic and acidic residues" evidence="2">
    <location>
        <begin position="615"/>
        <end position="629"/>
    </location>
</feature>
<dbReference type="AlphaFoldDB" id="A0A346NK46"/>
<feature type="compositionally biased region" description="Low complexity" evidence="2">
    <location>
        <begin position="563"/>
        <end position="574"/>
    </location>
</feature>
<dbReference type="Pfam" id="PF00515">
    <property type="entry name" value="TPR_1"/>
    <property type="match status" value="1"/>
</dbReference>
<dbReference type="Proteomes" id="UP000262073">
    <property type="component" value="Chromosome"/>
</dbReference>
<feature type="transmembrane region" description="Helical" evidence="3">
    <location>
        <begin position="61"/>
        <end position="81"/>
    </location>
</feature>
<feature type="transmembrane region" description="Helical" evidence="3">
    <location>
        <begin position="12"/>
        <end position="30"/>
    </location>
</feature>
<sequence length="658" mass="72725">MPWDDFHFLRPWWLLALPALLVILAGFRHWRQQQSGWQGVIAPHLYRQMVAGRQQQRGQGLYVVILLAWSLATVALAGPTWQRLPQPVYQVKAGHVVVMDMSLSMRATDVSPDRLTRAKYKAIDLVKLISEGETGLVAYAGDAFVISPLTADYKNLAALLPSLSPEIMPVTGSDPLSGLLLASELLTNAGYQQGDIYWITDGISREQTTEIQDYLNDMPFRLNVLAIGTSEGAPIRQVNGELLKDTSGQIVVPQMQPGPLRSLTQRSGGKFATISASESDIKALAQADRLASDIATQDDQTNYSGDQWQEMGPYLVLACLPLALLLFRRGIFVLFMAMSLPLLQPAPAQAADGKNTTQSAATSPLSWADQVFKNADQQGQQLYEAGEFEQAAKQFDSPSWQASAQYKAGNFAQALRLFKEDEGPEALYNKANTLAQMGQYKEALEAYQSVLEQVPEHADAMHNKAIVEKLLEDKKQQEQDQQQEQEQQQNEENAGDQKGQQDQQGNQPSDSPQQNNGESGSSSDDQQNGQPSSNDSANSTTPESNEKQSDGAPPSSQRDEQAEQAQQKPGQQQDEPAEDPNAQPQQAGEADQSDPADPQSALQASEGELSEEDKENMQRLENLKKRIPDDPAYLLKRKMQLEAQQRRNQRPPSNRSEW</sequence>
<dbReference type="RefSeq" id="WP_108566520.1">
    <property type="nucleotide sequence ID" value="NZ_CP031769.1"/>
</dbReference>
<keyword evidence="3" id="KW-1133">Transmembrane helix</keyword>
<dbReference type="KEGG" id="salm:D0Y50_05630"/>
<feature type="repeat" description="TPR" evidence="1">
    <location>
        <begin position="424"/>
        <end position="457"/>
    </location>
</feature>
<evidence type="ECO:0000259" key="4">
    <source>
        <dbReference type="Pfam" id="PF13519"/>
    </source>
</evidence>
<dbReference type="InterPro" id="IPR050768">
    <property type="entry name" value="UPF0353/GerABKA_families"/>
</dbReference>
<reference evidence="5 6" key="1">
    <citation type="submission" date="2018-08" db="EMBL/GenBank/DDBJ databases">
        <title>Salinimonas sediminis sp. nov., a piezophilic bacterium isolated from a deep-sea sediment sample from the New Britain Trench.</title>
        <authorList>
            <person name="Cao J."/>
        </authorList>
    </citation>
    <scope>NUCLEOTIDE SEQUENCE [LARGE SCALE GENOMIC DNA]</scope>
    <source>
        <strain evidence="5 6">N102</strain>
    </source>
</reference>
<protein>
    <submittedName>
        <fullName evidence="5">VWA domain-containing protein</fullName>
    </submittedName>
</protein>
<gene>
    <name evidence="5" type="ORF">D0Y50_05630</name>
</gene>
<evidence type="ECO:0000313" key="6">
    <source>
        <dbReference type="Proteomes" id="UP000262073"/>
    </source>
</evidence>
<dbReference type="InterPro" id="IPR036465">
    <property type="entry name" value="vWFA_dom_sf"/>
</dbReference>
<feature type="region of interest" description="Disordered" evidence="2">
    <location>
        <begin position="474"/>
        <end position="658"/>
    </location>
</feature>
<dbReference type="InterPro" id="IPR002035">
    <property type="entry name" value="VWF_A"/>
</dbReference>
<dbReference type="EMBL" id="CP031769">
    <property type="protein sequence ID" value="AXR05903.1"/>
    <property type="molecule type" value="Genomic_DNA"/>
</dbReference>
<dbReference type="OrthoDB" id="9807628at2"/>
<dbReference type="PROSITE" id="PS50005">
    <property type="entry name" value="TPR"/>
    <property type="match status" value="1"/>
</dbReference>
<dbReference type="SUPFAM" id="SSF53300">
    <property type="entry name" value="vWA-like"/>
    <property type="match status" value="1"/>
</dbReference>
<dbReference type="Pfam" id="PF13519">
    <property type="entry name" value="VWA_2"/>
    <property type="match status" value="1"/>
</dbReference>
<dbReference type="Gene3D" id="1.25.40.10">
    <property type="entry name" value="Tetratricopeptide repeat domain"/>
    <property type="match status" value="1"/>
</dbReference>
<dbReference type="PANTHER" id="PTHR22550">
    <property type="entry name" value="SPORE GERMINATION PROTEIN"/>
    <property type="match status" value="1"/>
</dbReference>
<dbReference type="PANTHER" id="PTHR22550:SF14">
    <property type="entry name" value="VWFA DOMAIN-CONTAINING PROTEIN"/>
    <property type="match status" value="1"/>
</dbReference>
<feature type="domain" description="VWFA" evidence="4">
    <location>
        <begin position="96"/>
        <end position="202"/>
    </location>
</feature>
<organism evidence="5 6">
    <name type="scientific">Salinimonas sediminis</name>
    <dbReference type="NCBI Taxonomy" id="2303538"/>
    <lineage>
        <taxon>Bacteria</taxon>
        <taxon>Pseudomonadati</taxon>
        <taxon>Pseudomonadota</taxon>
        <taxon>Gammaproteobacteria</taxon>
        <taxon>Alteromonadales</taxon>
        <taxon>Alteromonadaceae</taxon>
        <taxon>Alteromonas/Salinimonas group</taxon>
        <taxon>Salinimonas</taxon>
    </lineage>
</organism>
<evidence type="ECO:0000256" key="3">
    <source>
        <dbReference type="SAM" id="Phobius"/>
    </source>
</evidence>
<dbReference type="InterPro" id="IPR011990">
    <property type="entry name" value="TPR-like_helical_dom_sf"/>
</dbReference>
<evidence type="ECO:0000313" key="5">
    <source>
        <dbReference type="EMBL" id="AXR05903.1"/>
    </source>
</evidence>
<dbReference type="Gene3D" id="3.40.50.410">
    <property type="entry name" value="von Willebrand factor, type A domain"/>
    <property type="match status" value="1"/>
</dbReference>
<dbReference type="SMART" id="SM00028">
    <property type="entry name" value="TPR"/>
    <property type="match status" value="1"/>
</dbReference>
<proteinExistence type="predicted"/>
<accession>A0A346NK46</accession>
<keyword evidence="6" id="KW-1185">Reference proteome</keyword>
<evidence type="ECO:0000256" key="2">
    <source>
        <dbReference type="SAM" id="MobiDB-lite"/>
    </source>
</evidence>
<evidence type="ECO:0000256" key="1">
    <source>
        <dbReference type="PROSITE-ProRule" id="PRU00339"/>
    </source>
</evidence>
<dbReference type="PROSITE" id="PS50293">
    <property type="entry name" value="TPR_REGION"/>
    <property type="match status" value="1"/>
</dbReference>
<name>A0A346NK46_9ALTE</name>
<dbReference type="InterPro" id="IPR019734">
    <property type="entry name" value="TPR_rpt"/>
</dbReference>
<feature type="compositionally biased region" description="Low complexity" evidence="2">
    <location>
        <begin position="479"/>
        <end position="536"/>
    </location>
</feature>
<keyword evidence="3" id="KW-0812">Transmembrane</keyword>
<dbReference type="SUPFAM" id="SSF48452">
    <property type="entry name" value="TPR-like"/>
    <property type="match status" value="1"/>
</dbReference>